<dbReference type="AlphaFoldDB" id="A0AA40HJ43"/>
<reference evidence="2" key="1">
    <citation type="submission" date="2023-06" db="EMBL/GenBank/DDBJ databases">
        <title>Reference genome for the Northern bat (Eptesicus nilssonii), a most northern bat species.</title>
        <authorList>
            <person name="Laine V.N."/>
            <person name="Pulliainen A.T."/>
            <person name="Lilley T.M."/>
        </authorList>
    </citation>
    <scope>NUCLEOTIDE SEQUENCE</scope>
    <source>
        <strain evidence="2">BLF_Eptnil</strain>
        <tissue evidence="2">Kidney</tissue>
    </source>
</reference>
<keyword evidence="3" id="KW-1185">Reference proteome</keyword>
<proteinExistence type="predicted"/>
<dbReference type="EMBL" id="JAULJE010000019">
    <property type="protein sequence ID" value="KAK1332164.1"/>
    <property type="molecule type" value="Genomic_DNA"/>
</dbReference>
<evidence type="ECO:0000256" key="1">
    <source>
        <dbReference type="SAM" id="MobiDB-lite"/>
    </source>
</evidence>
<name>A0AA40HJ43_CNENI</name>
<protein>
    <submittedName>
        <fullName evidence="2">Uncharacterized protein</fullName>
    </submittedName>
</protein>
<dbReference type="Proteomes" id="UP001177744">
    <property type="component" value="Unassembled WGS sequence"/>
</dbReference>
<accession>A0AA40HJ43</accession>
<feature type="region of interest" description="Disordered" evidence="1">
    <location>
        <begin position="1"/>
        <end position="52"/>
    </location>
</feature>
<evidence type="ECO:0000313" key="2">
    <source>
        <dbReference type="EMBL" id="KAK1332164.1"/>
    </source>
</evidence>
<feature type="compositionally biased region" description="Basic and acidic residues" evidence="1">
    <location>
        <begin position="35"/>
        <end position="44"/>
    </location>
</feature>
<gene>
    <name evidence="2" type="ORF">QTO34_007850</name>
</gene>
<comment type="caution">
    <text evidence="2">The sequence shown here is derived from an EMBL/GenBank/DDBJ whole genome shotgun (WGS) entry which is preliminary data.</text>
</comment>
<sequence>MSKSLTMKFNKVQPRGGDHENKQVPYPRSPPPRPRTQEQGEAEKPSGAIGAGSCHSHLLMALSDQDWRRVLAAGVSGSSVPAGENKSERTPLKATLTSIPSEEARLRAPGQSPGQSLIPTPEPQRVLGEAVLRSRFWENKRIFVAYVVGHSRGEAGIDSTSMLFPSTDNISGENLLRDRTTNPHSPNAAESPRRTAEQTGTGAEQEGLVR</sequence>
<feature type="region of interest" description="Disordered" evidence="1">
    <location>
        <begin position="168"/>
        <end position="210"/>
    </location>
</feature>
<organism evidence="2 3">
    <name type="scientific">Cnephaeus nilssonii</name>
    <name type="common">Northern bat</name>
    <name type="synonym">Eptesicus nilssonii</name>
    <dbReference type="NCBI Taxonomy" id="3371016"/>
    <lineage>
        <taxon>Eukaryota</taxon>
        <taxon>Metazoa</taxon>
        <taxon>Chordata</taxon>
        <taxon>Craniata</taxon>
        <taxon>Vertebrata</taxon>
        <taxon>Euteleostomi</taxon>
        <taxon>Mammalia</taxon>
        <taxon>Eutheria</taxon>
        <taxon>Laurasiatheria</taxon>
        <taxon>Chiroptera</taxon>
        <taxon>Yangochiroptera</taxon>
        <taxon>Vespertilionidae</taxon>
        <taxon>Cnephaeus</taxon>
    </lineage>
</organism>
<evidence type="ECO:0000313" key="3">
    <source>
        <dbReference type="Proteomes" id="UP001177744"/>
    </source>
</evidence>